<dbReference type="AlphaFoldDB" id="A0ABD2NQY6"/>
<proteinExistence type="predicted"/>
<accession>A0ABD2NQY6</accession>
<evidence type="ECO:0000313" key="2">
    <source>
        <dbReference type="EMBL" id="KAL3280999.1"/>
    </source>
</evidence>
<reference evidence="2 3" key="1">
    <citation type="journal article" date="2021" name="BMC Biol.">
        <title>Horizontally acquired antibacterial genes associated with adaptive radiation of ladybird beetles.</title>
        <authorList>
            <person name="Li H.S."/>
            <person name="Tang X.F."/>
            <person name="Huang Y.H."/>
            <person name="Xu Z.Y."/>
            <person name="Chen M.L."/>
            <person name="Du X.Y."/>
            <person name="Qiu B.Y."/>
            <person name="Chen P.T."/>
            <person name="Zhang W."/>
            <person name="Slipinski A."/>
            <person name="Escalona H.E."/>
            <person name="Waterhouse R.M."/>
            <person name="Zwick A."/>
            <person name="Pang H."/>
        </authorList>
    </citation>
    <scope>NUCLEOTIDE SEQUENCE [LARGE SCALE GENOMIC DNA]</scope>
    <source>
        <strain evidence="2">SYSU2018</strain>
    </source>
</reference>
<feature type="region of interest" description="Disordered" evidence="1">
    <location>
        <begin position="60"/>
        <end position="118"/>
    </location>
</feature>
<evidence type="ECO:0000313" key="3">
    <source>
        <dbReference type="Proteomes" id="UP001516400"/>
    </source>
</evidence>
<organism evidence="2 3">
    <name type="scientific">Cryptolaemus montrouzieri</name>
    <dbReference type="NCBI Taxonomy" id="559131"/>
    <lineage>
        <taxon>Eukaryota</taxon>
        <taxon>Metazoa</taxon>
        <taxon>Ecdysozoa</taxon>
        <taxon>Arthropoda</taxon>
        <taxon>Hexapoda</taxon>
        <taxon>Insecta</taxon>
        <taxon>Pterygota</taxon>
        <taxon>Neoptera</taxon>
        <taxon>Endopterygota</taxon>
        <taxon>Coleoptera</taxon>
        <taxon>Polyphaga</taxon>
        <taxon>Cucujiformia</taxon>
        <taxon>Coccinelloidea</taxon>
        <taxon>Coccinellidae</taxon>
        <taxon>Scymninae</taxon>
        <taxon>Scymnini</taxon>
        <taxon>Cryptolaemus</taxon>
    </lineage>
</organism>
<gene>
    <name evidence="2" type="ORF">HHI36_004223</name>
</gene>
<feature type="compositionally biased region" description="Acidic residues" evidence="1">
    <location>
        <begin position="90"/>
        <end position="100"/>
    </location>
</feature>
<protein>
    <submittedName>
        <fullName evidence="2">Uncharacterized protein</fullName>
    </submittedName>
</protein>
<keyword evidence="3" id="KW-1185">Reference proteome</keyword>
<comment type="caution">
    <text evidence="2">The sequence shown here is derived from an EMBL/GenBank/DDBJ whole genome shotgun (WGS) entry which is preliminary data.</text>
</comment>
<dbReference type="EMBL" id="JABFTP020000144">
    <property type="protein sequence ID" value="KAL3280999.1"/>
    <property type="molecule type" value="Genomic_DNA"/>
</dbReference>
<sequence>MHRFDDHDLYFDLVSGCFHLLHLVTVYRFFGISRCAYTDEELIYSNLFREGYHDEMSGSTRLSLRLGDPSTSSTLAPNMPVCRQSLDDVSSSEEESDDEGRDPVSHGGWIFTEPTSFS</sequence>
<name>A0ABD2NQY6_9CUCU</name>
<evidence type="ECO:0000256" key="1">
    <source>
        <dbReference type="SAM" id="MobiDB-lite"/>
    </source>
</evidence>
<dbReference type="Proteomes" id="UP001516400">
    <property type="component" value="Unassembled WGS sequence"/>
</dbReference>